<evidence type="ECO:0000313" key="2">
    <source>
        <dbReference type="Ensembl" id="ENSMALP00000028434.1"/>
    </source>
</evidence>
<reference evidence="2" key="1">
    <citation type="submission" date="2025-08" db="UniProtKB">
        <authorList>
            <consortium name="Ensembl"/>
        </authorList>
    </citation>
    <scope>IDENTIFICATION</scope>
</reference>
<dbReference type="PANTHER" id="PTHR37984:SF5">
    <property type="entry name" value="PROTEIN NYNRIN-LIKE"/>
    <property type="match status" value="1"/>
</dbReference>
<dbReference type="InterPro" id="IPR036397">
    <property type="entry name" value="RNaseH_sf"/>
</dbReference>
<dbReference type="PANTHER" id="PTHR37984">
    <property type="entry name" value="PROTEIN CBG26694"/>
    <property type="match status" value="1"/>
</dbReference>
<dbReference type="SUPFAM" id="SSF53098">
    <property type="entry name" value="Ribonuclease H-like"/>
    <property type="match status" value="1"/>
</dbReference>
<proteinExistence type="predicted"/>
<dbReference type="PROSITE" id="PS50994">
    <property type="entry name" value="INTEGRASE"/>
    <property type="match status" value="1"/>
</dbReference>
<accession>A0A3Q3K4G7</accession>
<dbReference type="AlphaFoldDB" id="A0A3Q3K4G7"/>
<evidence type="ECO:0000259" key="1">
    <source>
        <dbReference type="PROSITE" id="PS50994"/>
    </source>
</evidence>
<dbReference type="Proteomes" id="UP000261600">
    <property type="component" value="Unplaced"/>
</dbReference>
<dbReference type="Gene3D" id="2.30.30.850">
    <property type="match status" value="1"/>
</dbReference>
<dbReference type="GO" id="GO:0015074">
    <property type="term" value="P:DNA integration"/>
    <property type="evidence" value="ECO:0007669"/>
    <property type="project" value="InterPro"/>
</dbReference>
<feature type="domain" description="Integrase catalytic" evidence="1">
    <location>
        <begin position="33"/>
        <end position="180"/>
    </location>
</feature>
<dbReference type="InterPro" id="IPR050951">
    <property type="entry name" value="Retrovirus_Pol_polyprotein"/>
</dbReference>
<sequence length="330" mass="37749">MFRDIKEWCERCVACQTCRNPVLAHRAPLGGSPAVRPFERVAMDILELPVTSKGNRYVLVVQDYFTKFVNLYPLHNQSAQTVAHCLFEDYVLLHGVPETVHSDQGRQFELEVVQTLCPYHPQSDGMVERFNRILIDQLAKTLLTYGGEWDDYVKHVAFAYNTTTHSCTRFTPFFLTHGREARVPSDVLLPTRALDTQVLGSHAEFVSSLLESLSVAFSGARMHSEMAHDRQKLYHDEASRHRPYELGAMVWLSNPVESRMKLAPHWKGPYKIIQVMDTCGELGLTYRIVNPFDANEKAQVVHYNRLRPYSLPVTHSQPLNCTRTVTFTVL</sequence>
<dbReference type="InterPro" id="IPR012337">
    <property type="entry name" value="RNaseH-like_sf"/>
</dbReference>
<dbReference type="Gene3D" id="3.30.420.10">
    <property type="entry name" value="Ribonuclease H-like superfamily/Ribonuclease H"/>
    <property type="match status" value="1"/>
</dbReference>
<keyword evidence="3" id="KW-1185">Reference proteome</keyword>
<dbReference type="FunFam" id="3.30.420.10:FF:000032">
    <property type="entry name" value="Retrovirus-related Pol polyprotein from transposon 297-like Protein"/>
    <property type="match status" value="1"/>
</dbReference>
<organism evidence="2 3">
    <name type="scientific">Monopterus albus</name>
    <name type="common">Swamp eel</name>
    <dbReference type="NCBI Taxonomy" id="43700"/>
    <lineage>
        <taxon>Eukaryota</taxon>
        <taxon>Metazoa</taxon>
        <taxon>Chordata</taxon>
        <taxon>Craniata</taxon>
        <taxon>Vertebrata</taxon>
        <taxon>Euteleostomi</taxon>
        <taxon>Actinopterygii</taxon>
        <taxon>Neopterygii</taxon>
        <taxon>Teleostei</taxon>
        <taxon>Neoteleostei</taxon>
        <taxon>Acanthomorphata</taxon>
        <taxon>Anabantaria</taxon>
        <taxon>Synbranchiformes</taxon>
        <taxon>Synbranchidae</taxon>
        <taxon>Monopterus</taxon>
    </lineage>
</organism>
<dbReference type="Pfam" id="PF00665">
    <property type="entry name" value="rve"/>
    <property type="match status" value="1"/>
</dbReference>
<name>A0A3Q3K4G7_MONAL</name>
<dbReference type="GO" id="GO:0003676">
    <property type="term" value="F:nucleic acid binding"/>
    <property type="evidence" value="ECO:0007669"/>
    <property type="project" value="InterPro"/>
</dbReference>
<evidence type="ECO:0000313" key="3">
    <source>
        <dbReference type="Proteomes" id="UP000261600"/>
    </source>
</evidence>
<dbReference type="STRING" id="43700.ENSMALP00000028434"/>
<dbReference type="Ensembl" id="ENSMALT00000028952.1">
    <property type="protein sequence ID" value="ENSMALP00000028434.1"/>
    <property type="gene ID" value="ENSMALG00000019702.1"/>
</dbReference>
<protein>
    <recommendedName>
        <fullName evidence="1">Integrase catalytic domain-containing protein</fullName>
    </recommendedName>
</protein>
<dbReference type="InterPro" id="IPR001584">
    <property type="entry name" value="Integrase_cat-core"/>
</dbReference>
<reference evidence="2" key="2">
    <citation type="submission" date="2025-09" db="UniProtKB">
        <authorList>
            <consortium name="Ensembl"/>
        </authorList>
    </citation>
    <scope>IDENTIFICATION</scope>
</reference>